<dbReference type="Pfam" id="PF07714">
    <property type="entry name" value="PK_Tyr_Ser-Thr"/>
    <property type="match status" value="1"/>
</dbReference>
<sequence length="343" mass="37737">MSLKIDLHSVLQEKMFVGFSAATGSFLGDHYVLSGSFLGDHYVLSWSFTTEGTAPPLDISSLPSFDISSLPTFANNKDRRSKRRRGRFIAGATAAGLVVFLLAVAAVFLKRGKYREKIEGWEQEFWPHRFTYKELSVATSGFRDENVLGKGGFGKVYRGVLPGGGQEVAVKCITKDFTEGMKGFVAEISTMGRMQHRNLVQLRGWCRRQKQLFIVYDHMPNCSLDKLIFGNPTTVLPWARRYVILKGVAAGAAGFGIQRAAGRLRPRPAVRSQQEPGDDSPDGNAGVHSAGAHTDGEGYAEHRRVQLWRSAVGSGVREEARGPIHGRRTTVLGRMGVGAVRPW</sequence>
<keyword evidence="8 12" id="KW-0547">Nucleotide-binding</keyword>
<dbReference type="GO" id="GO:0005524">
    <property type="term" value="F:ATP binding"/>
    <property type="evidence" value="ECO:0007669"/>
    <property type="project" value="UniProtKB-UniRule"/>
</dbReference>
<keyword evidence="9 12" id="KW-0067">ATP-binding</keyword>
<dbReference type="InterPro" id="IPR000719">
    <property type="entry name" value="Prot_kinase_dom"/>
</dbReference>
<dbReference type="Pfam" id="PF00139">
    <property type="entry name" value="Lectin_legB"/>
    <property type="match status" value="1"/>
</dbReference>
<evidence type="ECO:0000256" key="6">
    <source>
        <dbReference type="ARBA" id="ARBA00022729"/>
    </source>
</evidence>
<evidence type="ECO:0000256" key="1">
    <source>
        <dbReference type="ARBA" id="ARBA00004479"/>
    </source>
</evidence>
<comment type="subcellular location">
    <subcellularLocation>
        <location evidence="1">Membrane</location>
        <topology evidence="1">Single-pass type I membrane protein</topology>
    </subcellularLocation>
</comment>
<feature type="transmembrane region" description="Helical" evidence="14">
    <location>
        <begin position="88"/>
        <end position="109"/>
    </location>
</feature>
<dbReference type="InterPro" id="IPR050528">
    <property type="entry name" value="L-type_Lectin-RKs"/>
</dbReference>
<dbReference type="PANTHER" id="PTHR27007">
    <property type="match status" value="1"/>
</dbReference>
<dbReference type="GO" id="GO:0004672">
    <property type="term" value="F:protein kinase activity"/>
    <property type="evidence" value="ECO:0007669"/>
    <property type="project" value="InterPro"/>
</dbReference>
<organism evidence="16">
    <name type="scientific">Picea sitchensis</name>
    <name type="common">Sitka spruce</name>
    <name type="synonym">Pinus sitchensis</name>
    <dbReference type="NCBI Taxonomy" id="3332"/>
    <lineage>
        <taxon>Eukaryota</taxon>
        <taxon>Viridiplantae</taxon>
        <taxon>Streptophyta</taxon>
        <taxon>Embryophyta</taxon>
        <taxon>Tracheophyta</taxon>
        <taxon>Spermatophyta</taxon>
        <taxon>Pinopsida</taxon>
        <taxon>Pinidae</taxon>
        <taxon>Conifers I</taxon>
        <taxon>Pinales</taxon>
        <taxon>Pinaceae</taxon>
        <taxon>Picea</taxon>
    </lineage>
</organism>
<evidence type="ECO:0000256" key="5">
    <source>
        <dbReference type="ARBA" id="ARBA00022692"/>
    </source>
</evidence>
<accession>C0PRD0</accession>
<evidence type="ECO:0000256" key="10">
    <source>
        <dbReference type="ARBA" id="ARBA00022989"/>
    </source>
</evidence>
<feature type="domain" description="Protein kinase" evidence="15">
    <location>
        <begin position="142"/>
        <end position="343"/>
    </location>
</feature>
<evidence type="ECO:0000256" key="14">
    <source>
        <dbReference type="SAM" id="Phobius"/>
    </source>
</evidence>
<evidence type="ECO:0000256" key="2">
    <source>
        <dbReference type="ARBA" id="ARBA00008536"/>
    </source>
</evidence>
<dbReference type="EMBL" id="BT070876">
    <property type="protein sequence ID" value="ACN40370.1"/>
    <property type="molecule type" value="mRNA"/>
</dbReference>
<name>C0PRD0_PICSI</name>
<keyword evidence="7" id="KW-0430">Lectin</keyword>
<dbReference type="AlphaFoldDB" id="C0PRD0"/>
<evidence type="ECO:0000256" key="3">
    <source>
        <dbReference type="ARBA" id="ARBA00010217"/>
    </source>
</evidence>
<dbReference type="GO" id="GO:0006952">
    <property type="term" value="P:defense response"/>
    <property type="evidence" value="ECO:0007669"/>
    <property type="project" value="UniProtKB-ARBA"/>
</dbReference>
<dbReference type="Gene3D" id="3.30.200.20">
    <property type="entry name" value="Phosphorylase Kinase, domain 1"/>
    <property type="match status" value="1"/>
</dbReference>
<proteinExistence type="evidence at transcript level"/>
<comment type="similarity">
    <text evidence="2">In the N-terminal section; belongs to the leguminous lectin family.</text>
</comment>
<keyword evidence="6" id="KW-0732">Signal</keyword>
<evidence type="ECO:0000256" key="12">
    <source>
        <dbReference type="PROSITE-ProRule" id="PRU10141"/>
    </source>
</evidence>
<dbReference type="Gene3D" id="2.60.120.200">
    <property type="match status" value="1"/>
</dbReference>
<evidence type="ECO:0000259" key="15">
    <source>
        <dbReference type="PROSITE" id="PS50011"/>
    </source>
</evidence>
<evidence type="ECO:0000256" key="9">
    <source>
        <dbReference type="ARBA" id="ARBA00022840"/>
    </source>
</evidence>
<evidence type="ECO:0000256" key="7">
    <source>
        <dbReference type="ARBA" id="ARBA00022734"/>
    </source>
</evidence>
<dbReference type="InterPro" id="IPR001245">
    <property type="entry name" value="Ser-Thr/Tyr_kinase_cat_dom"/>
</dbReference>
<dbReference type="SUPFAM" id="SSF49899">
    <property type="entry name" value="Concanavalin A-like lectins/glucanases"/>
    <property type="match status" value="1"/>
</dbReference>
<dbReference type="FunFam" id="3.30.200.20:FF:000178">
    <property type="entry name" value="serine/threonine-protein kinase PBS1-like"/>
    <property type="match status" value="1"/>
</dbReference>
<protein>
    <recommendedName>
        <fullName evidence="15">Protein kinase domain-containing protein</fullName>
    </recommendedName>
</protein>
<dbReference type="PROSITE" id="PS00107">
    <property type="entry name" value="PROTEIN_KINASE_ATP"/>
    <property type="match status" value="1"/>
</dbReference>
<dbReference type="GO" id="GO:0051707">
    <property type="term" value="P:response to other organism"/>
    <property type="evidence" value="ECO:0007669"/>
    <property type="project" value="UniProtKB-ARBA"/>
</dbReference>
<dbReference type="PROSITE" id="PS50011">
    <property type="entry name" value="PROTEIN_KINASE_DOM"/>
    <property type="match status" value="1"/>
</dbReference>
<dbReference type="GO" id="GO:0016020">
    <property type="term" value="C:membrane"/>
    <property type="evidence" value="ECO:0007669"/>
    <property type="project" value="UniProtKB-SubCell"/>
</dbReference>
<dbReference type="InterPro" id="IPR013320">
    <property type="entry name" value="ConA-like_dom_sf"/>
</dbReference>
<feature type="region of interest" description="Disordered" evidence="13">
    <location>
        <begin position="263"/>
        <end position="299"/>
    </location>
</feature>
<dbReference type="InterPro" id="IPR001220">
    <property type="entry name" value="Legume_lectin_dom"/>
</dbReference>
<evidence type="ECO:0000256" key="13">
    <source>
        <dbReference type="SAM" id="MobiDB-lite"/>
    </source>
</evidence>
<keyword evidence="11 14" id="KW-0472">Membrane</keyword>
<evidence type="ECO:0000256" key="11">
    <source>
        <dbReference type="ARBA" id="ARBA00023136"/>
    </source>
</evidence>
<evidence type="ECO:0000256" key="8">
    <source>
        <dbReference type="ARBA" id="ARBA00022741"/>
    </source>
</evidence>
<keyword evidence="5 14" id="KW-0812">Transmembrane</keyword>
<dbReference type="InterPro" id="IPR017441">
    <property type="entry name" value="Protein_kinase_ATP_BS"/>
</dbReference>
<keyword evidence="4" id="KW-0808">Transferase</keyword>
<dbReference type="InterPro" id="IPR011009">
    <property type="entry name" value="Kinase-like_dom_sf"/>
</dbReference>
<evidence type="ECO:0000313" key="16">
    <source>
        <dbReference type="EMBL" id="ACN40370.1"/>
    </source>
</evidence>
<feature type="binding site" evidence="12">
    <location>
        <position position="171"/>
    </location>
    <ligand>
        <name>ATP</name>
        <dbReference type="ChEBI" id="CHEBI:30616"/>
    </ligand>
</feature>
<comment type="similarity">
    <text evidence="3">In the C-terminal section; belongs to the protein kinase superfamily. Ser/Thr protein kinase family.</text>
</comment>
<evidence type="ECO:0000256" key="4">
    <source>
        <dbReference type="ARBA" id="ARBA00022679"/>
    </source>
</evidence>
<keyword evidence="10 14" id="KW-1133">Transmembrane helix</keyword>
<dbReference type="GO" id="GO:0030246">
    <property type="term" value="F:carbohydrate binding"/>
    <property type="evidence" value="ECO:0007669"/>
    <property type="project" value="UniProtKB-KW"/>
</dbReference>
<dbReference type="SUPFAM" id="SSF56112">
    <property type="entry name" value="Protein kinase-like (PK-like)"/>
    <property type="match status" value="1"/>
</dbReference>
<reference evidence="16" key="1">
    <citation type="submission" date="2009-02" db="EMBL/GenBank/DDBJ databases">
        <title>Full length sequence-verified cDNA sequences from Sitka spruce (Picea sitchensis).</title>
        <authorList>
            <person name="Reid K.E."/>
            <person name="Liao N."/>
            <person name="Ralph S."/>
            <person name="Kolosova N."/>
            <person name="Oddy C."/>
            <person name="Moore R."/>
            <person name="Mayo M."/>
            <person name="Wagner S."/>
            <person name="King J."/>
            <person name="Yanchuk A."/>
            <person name="Holt R."/>
            <person name="Jones S."/>
            <person name="Marra M."/>
            <person name="Ritland C.E."/>
            <person name="Ritland K."/>
            <person name="Bohlmann J."/>
        </authorList>
    </citation>
    <scope>NUCLEOTIDE SEQUENCE</scope>
    <source>
        <tissue evidence="16">Green portion of the leader tissue</tissue>
    </source>
</reference>